<dbReference type="AlphaFoldDB" id="A0A0F9DJK3"/>
<protein>
    <submittedName>
        <fullName evidence="1">Uncharacterized protein</fullName>
    </submittedName>
</protein>
<sequence>MTVKLSKTQAEVVELMRQGWELGETSGFDYHVWLQKGGIGKGGEVRKVSSSTVHALWKKKVIVVSKRGYPNTIYRLVSFMEKWEEIIKL</sequence>
<gene>
    <name evidence="1" type="ORF">LCGC14_2191170</name>
</gene>
<proteinExistence type="predicted"/>
<accession>A0A0F9DJK3</accession>
<dbReference type="EMBL" id="LAZR01028684">
    <property type="protein sequence ID" value="KKL61853.1"/>
    <property type="molecule type" value="Genomic_DNA"/>
</dbReference>
<name>A0A0F9DJK3_9ZZZZ</name>
<reference evidence="1" key="1">
    <citation type="journal article" date="2015" name="Nature">
        <title>Complex archaea that bridge the gap between prokaryotes and eukaryotes.</title>
        <authorList>
            <person name="Spang A."/>
            <person name="Saw J.H."/>
            <person name="Jorgensen S.L."/>
            <person name="Zaremba-Niedzwiedzka K."/>
            <person name="Martijn J."/>
            <person name="Lind A.E."/>
            <person name="van Eijk R."/>
            <person name="Schleper C."/>
            <person name="Guy L."/>
            <person name="Ettema T.J."/>
        </authorList>
    </citation>
    <scope>NUCLEOTIDE SEQUENCE</scope>
</reference>
<organism evidence="1">
    <name type="scientific">marine sediment metagenome</name>
    <dbReference type="NCBI Taxonomy" id="412755"/>
    <lineage>
        <taxon>unclassified sequences</taxon>
        <taxon>metagenomes</taxon>
        <taxon>ecological metagenomes</taxon>
    </lineage>
</organism>
<comment type="caution">
    <text evidence="1">The sequence shown here is derived from an EMBL/GenBank/DDBJ whole genome shotgun (WGS) entry which is preliminary data.</text>
</comment>
<evidence type="ECO:0000313" key="1">
    <source>
        <dbReference type="EMBL" id="KKL61853.1"/>
    </source>
</evidence>